<dbReference type="PATRIC" id="fig|1629.5.peg.948"/>
<name>A0A0R2H142_WEIVI</name>
<dbReference type="PANTHER" id="PTHR46112">
    <property type="entry name" value="AMINOPEPTIDASE"/>
    <property type="match status" value="1"/>
</dbReference>
<dbReference type="GO" id="GO:0008235">
    <property type="term" value="F:metalloexopeptidase activity"/>
    <property type="evidence" value="ECO:0007669"/>
    <property type="project" value="UniProtKB-ARBA"/>
</dbReference>
<dbReference type="SUPFAM" id="SSF53092">
    <property type="entry name" value="Creatinase/prolidase N-terminal domain"/>
    <property type="match status" value="1"/>
</dbReference>
<dbReference type="InterPro" id="IPR036005">
    <property type="entry name" value="Creatinase/aminopeptidase-like"/>
</dbReference>
<feature type="domain" description="Creatinase N-terminal" evidence="2">
    <location>
        <begin position="4"/>
        <end position="131"/>
    </location>
</feature>
<dbReference type="Gene3D" id="3.90.230.10">
    <property type="entry name" value="Creatinase/methionine aminopeptidase superfamily"/>
    <property type="match status" value="1"/>
</dbReference>
<dbReference type="OrthoDB" id="9806388at2"/>
<protein>
    <submittedName>
        <fullName evidence="3">X-Pro aminopeptidase</fullName>
    </submittedName>
</protein>
<keyword evidence="3" id="KW-0378">Hydrolase</keyword>
<dbReference type="Proteomes" id="UP000051992">
    <property type="component" value="Unassembled WGS sequence"/>
</dbReference>
<dbReference type="InterPro" id="IPR000587">
    <property type="entry name" value="Creatinase_N"/>
</dbReference>
<feature type="domain" description="Peptidase M24" evidence="1">
    <location>
        <begin position="139"/>
        <end position="342"/>
    </location>
</feature>
<proteinExistence type="predicted"/>
<dbReference type="AlphaFoldDB" id="A0A0R2H142"/>
<keyword evidence="3" id="KW-0031">Aminopeptidase</keyword>
<dbReference type="CDD" id="cd01092">
    <property type="entry name" value="APP-like"/>
    <property type="match status" value="1"/>
</dbReference>
<organism evidence="3 4">
    <name type="scientific">Weissella viridescens</name>
    <name type="common">Lactobacillus viridescens</name>
    <dbReference type="NCBI Taxonomy" id="1629"/>
    <lineage>
        <taxon>Bacteria</taxon>
        <taxon>Bacillati</taxon>
        <taxon>Bacillota</taxon>
        <taxon>Bacilli</taxon>
        <taxon>Lactobacillales</taxon>
        <taxon>Lactobacillaceae</taxon>
        <taxon>Weissella</taxon>
    </lineage>
</organism>
<dbReference type="SUPFAM" id="SSF55920">
    <property type="entry name" value="Creatinase/aminopeptidase"/>
    <property type="match status" value="1"/>
</dbReference>
<dbReference type="PROSITE" id="PS00491">
    <property type="entry name" value="PROLINE_PEPTIDASE"/>
    <property type="match status" value="1"/>
</dbReference>
<dbReference type="PRINTS" id="PR00599">
    <property type="entry name" value="MAPEPTIDASE"/>
</dbReference>
<dbReference type="Pfam" id="PF00557">
    <property type="entry name" value="Peptidase_M24"/>
    <property type="match status" value="1"/>
</dbReference>
<dbReference type="InterPro" id="IPR001131">
    <property type="entry name" value="Peptidase_M24B_aminopep-P_CS"/>
</dbReference>
<dbReference type="EMBL" id="JQBM01000002">
    <property type="protein sequence ID" value="KRN46656.1"/>
    <property type="molecule type" value="Genomic_DNA"/>
</dbReference>
<keyword evidence="4" id="KW-1185">Reference proteome</keyword>
<dbReference type="InterPro" id="IPR000994">
    <property type="entry name" value="Pept_M24"/>
</dbReference>
<reference evidence="3 4" key="1">
    <citation type="journal article" date="2015" name="Genome Announc.">
        <title>Expanding the biotechnology potential of lactobacilli through comparative genomics of 213 strains and associated genera.</title>
        <authorList>
            <person name="Sun Z."/>
            <person name="Harris H.M."/>
            <person name="McCann A."/>
            <person name="Guo C."/>
            <person name="Argimon S."/>
            <person name="Zhang W."/>
            <person name="Yang X."/>
            <person name="Jeffery I.B."/>
            <person name="Cooney J.C."/>
            <person name="Kagawa T.F."/>
            <person name="Liu W."/>
            <person name="Song Y."/>
            <person name="Salvetti E."/>
            <person name="Wrobel A."/>
            <person name="Rasinkangas P."/>
            <person name="Parkhill J."/>
            <person name="Rea M.C."/>
            <person name="O'Sullivan O."/>
            <person name="Ritari J."/>
            <person name="Douillard F.P."/>
            <person name="Paul Ross R."/>
            <person name="Yang R."/>
            <person name="Briner A.E."/>
            <person name="Felis G.E."/>
            <person name="de Vos W.M."/>
            <person name="Barrangou R."/>
            <person name="Klaenhammer T.R."/>
            <person name="Caufield P.W."/>
            <person name="Cui Y."/>
            <person name="Zhang H."/>
            <person name="O'Toole P.W."/>
        </authorList>
    </citation>
    <scope>NUCLEOTIDE SEQUENCE [LARGE SCALE GENOMIC DNA]</scope>
    <source>
        <strain evidence="3 4">DSM 20410</strain>
    </source>
</reference>
<dbReference type="InterPro" id="IPR001714">
    <property type="entry name" value="Pept_M24_MAP"/>
</dbReference>
<dbReference type="InterPro" id="IPR050659">
    <property type="entry name" value="Peptidase_M24B"/>
</dbReference>
<evidence type="ECO:0000259" key="1">
    <source>
        <dbReference type="Pfam" id="PF00557"/>
    </source>
</evidence>
<accession>A0A0R2H142</accession>
<dbReference type="Pfam" id="PF01321">
    <property type="entry name" value="Creatinase_N"/>
    <property type="match status" value="1"/>
</dbReference>
<gene>
    <name evidence="3" type="ORF">IV50_GL000941</name>
</gene>
<dbReference type="GO" id="GO:0004177">
    <property type="term" value="F:aminopeptidase activity"/>
    <property type="evidence" value="ECO:0007669"/>
    <property type="project" value="UniProtKB-KW"/>
</dbReference>
<sequence>METRIANVRKVFEPLKVDGILVTNGFNMEYLTGFTGGMGDGLVLVGKDKIALITDDRYEDEYREKLADTSIELLVTRNYWGVAMAAAKRFKIERLGFEDSIMFRDFDYLDENFDGVDIVPIPSLFETIREVKEPDEVIRIRRAAEVAVAGFNAFLPQLHVGMTEREVANLLDRVMKEHGADKPSFDTIVASGARAALPHGTYTDKVIEAGELVTIDFGYYVDGYTSDVTRTIAFGQPDDEMAKVYDTVKAAHDAAIDALQIGRPVSEVDQAARSVIDDAGYADNFTHSTGHGIGLDIHEGPIVSKLADASDTVRDNMILTIEPGIYLSNVGGVRIEDDILIQTVGNENLTQGIPTELIVIDK</sequence>
<dbReference type="Gene3D" id="3.40.350.10">
    <property type="entry name" value="Creatinase/prolidase N-terminal domain"/>
    <property type="match status" value="1"/>
</dbReference>
<keyword evidence="3" id="KW-0645">Protease</keyword>
<evidence type="ECO:0000313" key="4">
    <source>
        <dbReference type="Proteomes" id="UP000051992"/>
    </source>
</evidence>
<dbReference type="InterPro" id="IPR029149">
    <property type="entry name" value="Creatin/AminoP/Spt16_N"/>
</dbReference>
<dbReference type="PANTHER" id="PTHR46112:SF3">
    <property type="entry name" value="AMINOPEPTIDASE YPDF"/>
    <property type="match status" value="1"/>
</dbReference>
<evidence type="ECO:0000259" key="2">
    <source>
        <dbReference type="Pfam" id="PF01321"/>
    </source>
</evidence>
<comment type="caution">
    <text evidence="3">The sequence shown here is derived from an EMBL/GenBank/DDBJ whole genome shotgun (WGS) entry which is preliminary data.</text>
</comment>
<evidence type="ECO:0000313" key="3">
    <source>
        <dbReference type="EMBL" id="KRN46656.1"/>
    </source>
</evidence>
<dbReference type="RefSeq" id="WP_057745748.1">
    <property type="nucleotide sequence ID" value="NZ_BJLU01000002.1"/>
</dbReference>